<protein>
    <submittedName>
        <fullName evidence="7">Uncharacterized protein</fullName>
    </submittedName>
</protein>
<organism evidence="7 8">
    <name type="scientific">Oidiodendron maius (strain Zn)</name>
    <dbReference type="NCBI Taxonomy" id="913774"/>
    <lineage>
        <taxon>Eukaryota</taxon>
        <taxon>Fungi</taxon>
        <taxon>Dikarya</taxon>
        <taxon>Ascomycota</taxon>
        <taxon>Pezizomycotina</taxon>
        <taxon>Leotiomycetes</taxon>
        <taxon>Leotiomycetes incertae sedis</taxon>
        <taxon>Myxotrichaceae</taxon>
        <taxon>Oidiodendron</taxon>
    </lineage>
</organism>
<proteinExistence type="predicted"/>
<dbReference type="Pfam" id="PF08100">
    <property type="entry name" value="Dimerisation"/>
    <property type="match status" value="1"/>
</dbReference>
<dbReference type="Gene3D" id="3.40.50.150">
    <property type="entry name" value="Vaccinia Virus protein VP39"/>
    <property type="match status" value="1"/>
</dbReference>
<dbReference type="OrthoDB" id="1606438at2759"/>
<dbReference type="Pfam" id="PF00891">
    <property type="entry name" value="Methyltransf_2"/>
    <property type="match status" value="1"/>
</dbReference>
<reference evidence="7 8" key="1">
    <citation type="submission" date="2014-04" db="EMBL/GenBank/DDBJ databases">
        <authorList>
            <consortium name="DOE Joint Genome Institute"/>
            <person name="Kuo A."/>
            <person name="Martino E."/>
            <person name="Perotto S."/>
            <person name="Kohler A."/>
            <person name="Nagy L.G."/>
            <person name="Floudas D."/>
            <person name="Copeland A."/>
            <person name="Barry K.W."/>
            <person name="Cichocki N."/>
            <person name="Veneault-Fourrey C."/>
            <person name="LaButti K."/>
            <person name="Lindquist E.A."/>
            <person name="Lipzen A."/>
            <person name="Lundell T."/>
            <person name="Morin E."/>
            <person name="Murat C."/>
            <person name="Sun H."/>
            <person name="Tunlid A."/>
            <person name="Henrissat B."/>
            <person name="Grigoriev I.V."/>
            <person name="Hibbett D.S."/>
            <person name="Martin F."/>
            <person name="Nordberg H.P."/>
            <person name="Cantor M.N."/>
            <person name="Hua S.X."/>
        </authorList>
    </citation>
    <scope>NUCLEOTIDE SEQUENCE [LARGE SCALE GENOMIC DNA]</scope>
    <source>
        <strain evidence="7 8">Zn</strain>
    </source>
</reference>
<dbReference type="InterPro" id="IPR012967">
    <property type="entry name" value="COMT_dimerisation"/>
</dbReference>
<dbReference type="EMBL" id="KN832870">
    <property type="protein sequence ID" value="KIN07027.1"/>
    <property type="molecule type" value="Genomic_DNA"/>
</dbReference>
<evidence type="ECO:0000256" key="4">
    <source>
        <dbReference type="SAM" id="MobiDB-lite"/>
    </source>
</evidence>
<dbReference type="InterPro" id="IPR029063">
    <property type="entry name" value="SAM-dependent_MTases_sf"/>
</dbReference>
<dbReference type="InterPro" id="IPR016461">
    <property type="entry name" value="COMT-like"/>
</dbReference>
<evidence type="ECO:0000313" key="7">
    <source>
        <dbReference type="EMBL" id="KIN07027.1"/>
    </source>
</evidence>
<dbReference type="HOGENOM" id="CLU_005533_0_1_1"/>
<evidence type="ECO:0000259" key="5">
    <source>
        <dbReference type="Pfam" id="PF00891"/>
    </source>
</evidence>
<accession>A0A0C3HXT3</accession>
<dbReference type="InterPro" id="IPR036390">
    <property type="entry name" value="WH_DNA-bd_sf"/>
</dbReference>
<dbReference type="InterPro" id="IPR036388">
    <property type="entry name" value="WH-like_DNA-bd_sf"/>
</dbReference>
<dbReference type="SUPFAM" id="SSF53335">
    <property type="entry name" value="S-adenosyl-L-methionine-dependent methyltransferases"/>
    <property type="match status" value="1"/>
</dbReference>
<evidence type="ECO:0000313" key="8">
    <source>
        <dbReference type="Proteomes" id="UP000054321"/>
    </source>
</evidence>
<keyword evidence="1" id="KW-0489">Methyltransferase</keyword>
<dbReference type="PANTHER" id="PTHR43712">
    <property type="entry name" value="PUTATIVE (AFU_ORTHOLOGUE AFUA_4G14580)-RELATED"/>
    <property type="match status" value="1"/>
</dbReference>
<dbReference type="AlphaFoldDB" id="A0A0C3HXT3"/>
<keyword evidence="2" id="KW-0808">Transferase</keyword>
<feature type="domain" description="O-methyltransferase dimerisation" evidence="6">
    <location>
        <begin position="95"/>
        <end position="170"/>
    </location>
</feature>
<name>A0A0C3HXT3_OIDMZ</name>
<evidence type="ECO:0000259" key="6">
    <source>
        <dbReference type="Pfam" id="PF08100"/>
    </source>
</evidence>
<keyword evidence="8" id="KW-1185">Reference proteome</keyword>
<feature type="domain" description="O-methyltransferase C-terminal" evidence="5">
    <location>
        <begin position="298"/>
        <end position="467"/>
    </location>
</feature>
<evidence type="ECO:0000256" key="2">
    <source>
        <dbReference type="ARBA" id="ARBA00022679"/>
    </source>
</evidence>
<keyword evidence="3" id="KW-0949">S-adenosyl-L-methionine</keyword>
<reference evidence="8" key="2">
    <citation type="submission" date="2015-01" db="EMBL/GenBank/DDBJ databases">
        <title>Evolutionary Origins and Diversification of the Mycorrhizal Mutualists.</title>
        <authorList>
            <consortium name="DOE Joint Genome Institute"/>
            <consortium name="Mycorrhizal Genomics Consortium"/>
            <person name="Kohler A."/>
            <person name="Kuo A."/>
            <person name="Nagy L.G."/>
            <person name="Floudas D."/>
            <person name="Copeland A."/>
            <person name="Barry K.W."/>
            <person name="Cichocki N."/>
            <person name="Veneault-Fourrey C."/>
            <person name="LaButti K."/>
            <person name="Lindquist E.A."/>
            <person name="Lipzen A."/>
            <person name="Lundell T."/>
            <person name="Morin E."/>
            <person name="Murat C."/>
            <person name="Riley R."/>
            <person name="Ohm R."/>
            <person name="Sun H."/>
            <person name="Tunlid A."/>
            <person name="Henrissat B."/>
            <person name="Grigoriev I.V."/>
            <person name="Hibbett D.S."/>
            <person name="Martin F."/>
        </authorList>
    </citation>
    <scope>NUCLEOTIDE SEQUENCE [LARGE SCALE GENOMIC DNA]</scope>
    <source>
        <strain evidence="8">Zn</strain>
    </source>
</reference>
<dbReference type="PROSITE" id="PS51683">
    <property type="entry name" value="SAM_OMT_II"/>
    <property type="match status" value="1"/>
</dbReference>
<dbReference type="InParanoid" id="A0A0C3HXT3"/>
<dbReference type="Gene3D" id="1.10.10.10">
    <property type="entry name" value="Winged helix-like DNA-binding domain superfamily/Winged helix DNA-binding domain"/>
    <property type="match status" value="1"/>
</dbReference>
<dbReference type="GO" id="GO:0032259">
    <property type="term" value="P:methylation"/>
    <property type="evidence" value="ECO:0007669"/>
    <property type="project" value="UniProtKB-KW"/>
</dbReference>
<dbReference type="GO" id="GO:0046983">
    <property type="term" value="F:protein dimerization activity"/>
    <property type="evidence" value="ECO:0007669"/>
    <property type="project" value="InterPro"/>
</dbReference>
<sequence length="486" mass="54682">MERFPRKISEVNQLIQLGELLNEAIRTITDEWSQEKYTKQNGSMTNGERKSQPSDKPEILPSWRLHQAQRTILAISGTLTELVAEPHHRLQEFSAQYWEARALAVAAERRIPDLLHEAGDDGMDVKLIAAKTGIEQKKLTRILGCLCSNHIFRQTGPELFANNRISAALVHNDEFRAYIMAFHLDVYMASERLPKYLLGPNGASYDAAETPWQEAMGTRKPKWDWLAERVDPSQISNDGVGYPGVPDVSSWAHLKQDANGKVSRPELENFGPAMIGAGKVSGAAHPFDYSWGDLPRGATVVDVGGGVGGFAMQLLSVHSHLNCVVQDRAEVIKQAEEEIWPQTASKLLHTGRVKFLAHDFFQTNPVQGADVYWMRAILHDWSDDYCVQILSMIRDSMSEKSRLLICDQLMNTTNGCDEIDSAPSPLPANYGYYTRYHHSRDMSLMGVINGIERTPPQFHELIEKAGLKLVKFWETRSLYGIIEVVR</sequence>
<feature type="region of interest" description="Disordered" evidence="4">
    <location>
        <begin position="36"/>
        <end position="58"/>
    </location>
</feature>
<feature type="compositionally biased region" description="Basic and acidic residues" evidence="4">
    <location>
        <begin position="47"/>
        <end position="58"/>
    </location>
</feature>
<evidence type="ECO:0000256" key="1">
    <source>
        <dbReference type="ARBA" id="ARBA00022603"/>
    </source>
</evidence>
<dbReference type="Proteomes" id="UP000054321">
    <property type="component" value="Unassembled WGS sequence"/>
</dbReference>
<gene>
    <name evidence="7" type="ORF">OIDMADRAFT_107653</name>
</gene>
<evidence type="ECO:0000256" key="3">
    <source>
        <dbReference type="ARBA" id="ARBA00022691"/>
    </source>
</evidence>
<dbReference type="GO" id="GO:0008171">
    <property type="term" value="F:O-methyltransferase activity"/>
    <property type="evidence" value="ECO:0007669"/>
    <property type="project" value="InterPro"/>
</dbReference>
<dbReference type="SUPFAM" id="SSF46785">
    <property type="entry name" value="Winged helix' DNA-binding domain"/>
    <property type="match status" value="1"/>
</dbReference>
<dbReference type="InterPro" id="IPR001077">
    <property type="entry name" value="COMT_C"/>
</dbReference>
<dbReference type="PANTHER" id="PTHR43712:SF2">
    <property type="entry name" value="O-METHYLTRANSFERASE CICE"/>
    <property type="match status" value="1"/>
</dbReference>